<dbReference type="GO" id="GO:0015807">
    <property type="term" value="P:L-amino acid transport"/>
    <property type="evidence" value="ECO:0007669"/>
    <property type="project" value="TreeGrafter"/>
</dbReference>
<accession>X0SIK1</accession>
<dbReference type="PANTHER" id="PTHR43820:SF4">
    <property type="entry name" value="HIGH-AFFINITY BRANCHED-CHAIN AMINO ACID TRANSPORT ATP-BINDING PROTEIN LIVF"/>
    <property type="match status" value="1"/>
</dbReference>
<dbReference type="InterPro" id="IPR003439">
    <property type="entry name" value="ABC_transporter-like_ATP-bd"/>
</dbReference>
<dbReference type="GO" id="GO:0005524">
    <property type="term" value="F:ATP binding"/>
    <property type="evidence" value="ECO:0007669"/>
    <property type="project" value="InterPro"/>
</dbReference>
<feature type="domain" description="ABC transporter" evidence="4">
    <location>
        <begin position="17"/>
        <end position="51"/>
    </location>
</feature>
<dbReference type="SUPFAM" id="SSF52540">
    <property type="entry name" value="P-loop containing nucleoside triphosphate hydrolases"/>
    <property type="match status" value="1"/>
</dbReference>
<sequence>MLTIRNLKSYYGRMQVLKGVSLHVEEGEVVSLIGANGAGKTTLLNSIVGLVS</sequence>
<dbReference type="InterPro" id="IPR027417">
    <property type="entry name" value="P-loop_NTPase"/>
</dbReference>
<dbReference type="AlphaFoldDB" id="X0SIK1"/>
<dbReference type="Pfam" id="PF00005">
    <property type="entry name" value="ABC_tran"/>
    <property type="match status" value="1"/>
</dbReference>
<keyword evidence="3" id="KW-0029">Amino-acid transport</keyword>
<evidence type="ECO:0000313" key="5">
    <source>
        <dbReference type="EMBL" id="GAF80839.1"/>
    </source>
</evidence>
<comment type="similarity">
    <text evidence="1">Belongs to the ABC transporter superfamily.</text>
</comment>
<name>X0SIK1_9ZZZZ</name>
<evidence type="ECO:0000256" key="1">
    <source>
        <dbReference type="ARBA" id="ARBA00005417"/>
    </source>
</evidence>
<evidence type="ECO:0000256" key="3">
    <source>
        <dbReference type="ARBA" id="ARBA00022970"/>
    </source>
</evidence>
<reference evidence="5" key="1">
    <citation type="journal article" date="2014" name="Front. Microbiol.">
        <title>High frequency of phylogenetically diverse reductive dehalogenase-homologous genes in deep subseafloor sedimentary metagenomes.</title>
        <authorList>
            <person name="Kawai M."/>
            <person name="Futagami T."/>
            <person name="Toyoda A."/>
            <person name="Takaki Y."/>
            <person name="Nishi S."/>
            <person name="Hori S."/>
            <person name="Arai W."/>
            <person name="Tsubouchi T."/>
            <person name="Morono Y."/>
            <person name="Uchiyama I."/>
            <person name="Ito T."/>
            <person name="Fujiyama A."/>
            <person name="Inagaki F."/>
            <person name="Takami H."/>
        </authorList>
    </citation>
    <scope>NUCLEOTIDE SEQUENCE</scope>
    <source>
        <strain evidence="5">Expedition CK06-06</strain>
    </source>
</reference>
<proteinExistence type="inferred from homology"/>
<organism evidence="5">
    <name type="scientific">marine sediment metagenome</name>
    <dbReference type="NCBI Taxonomy" id="412755"/>
    <lineage>
        <taxon>unclassified sequences</taxon>
        <taxon>metagenomes</taxon>
        <taxon>ecological metagenomes</taxon>
    </lineage>
</organism>
<dbReference type="GO" id="GO:0015658">
    <property type="term" value="F:branched-chain amino acid transmembrane transporter activity"/>
    <property type="evidence" value="ECO:0007669"/>
    <property type="project" value="TreeGrafter"/>
</dbReference>
<dbReference type="InterPro" id="IPR052156">
    <property type="entry name" value="BCAA_Transport_ATP-bd_LivF"/>
</dbReference>
<comment type="caution">
    <text evidence="5">The sequence shown here is derived from an EMBL/GenBank/DDBJ whole genome shotgun (WGS) entry which is preliminary data.</text>
</comment>
<dbReference type="PANTHER" id="PTHR43820">
    <property type="entry name" value="HIGH-AFFINITY BRANCHED-CHAIN AMINO ACID TRANSPORT ATP-BINDING PROTEIN LIVF"/>
    <property type="match status" value="1"/>
</dbReference>
<evidence type="ECO:0000259" key="4">
    <source>
        <dbReference type="Pfam" id="PF00005"/>
    </source>
</evidence>
<protein>
    <recommendedName>
        <fullName evidence="4">ABC transporter domain-containing protein</fullName>
    </recommendedName>
</protein>
<dbReference type="Gene3D" id="3.40.50.300">
    <property type="entry name" value="P-loop containing nucleotide triphosphate hydrolases"/>
    <property type="match status" value="1"/>
</dbReference>
<evidence type="ECO:0000256" key="2">
    <source>
        <dbReference type="ARBA" id="ARBA00022448"/>
    </source>
</evidence>
<keyword evidence="2" id="KW-0813">Transport</keyword>
<feature type="non-terminal residue" evidence="5">
    <location>
        <position position="52"/>
    </location>
</feature>
<gene>
    <name evidence="5" type="ORF">S01H1_16327</name>
</gene>
<dbReference type="EMBL" id="BARS01008579">
    <property type="protein sequence ID" value="GAF80839.1"/>
    <property type="molecule type" value="Genomic_DNA"/>
</dbReference>
<dbReference type="GO" id="GO:0016887">
    <property type="term" value="F:ATP hydrolysis activity"/>
    <property type="evidence" value="ECO:0007669"/>
    <property type="project" value="InterPro"/>
</dbReference>